<keyword evidence="3 5" id="KW-0067">ATP-binding</keyword>
<keyword evidence="1" id="KW-0813">Transport</keyword>
<dbReference type="EMBL" id="PVUF01000005">
    <property type="protein sequence ID" value="PRZ47935.1"/>
    <property type="molecule type" value="Genomic_DNA"/>
</dbReference>
<dbReference type="GO" id="GO:0005524">
    <property type="term" value="F:ATP binding"/>
    <property type="evidence" value="ECO:0007669"/>
    <property type="project" value="UniProtKB-KW"/>
</dbReference>
<dbReference type="SMART" id="SM00382">
    <property type="entry name" value="AAA"/>
    <property type="match status" value="1"/>
</dbReference>
<dbReference type="InterPro" id="IPR015854">
    <property type="entry name" value="ABC_transpr_LolD-like"/>
</dbReference>
<dbReference type="PANTHER" id="PTHR24220:SF659">
    <property type="entry name" value="TRANSPORTER, PUTATIVE-RELATED"/>
    <property type="match status" value="1"/>
</dbReference>
<dbReference type="GO" id="GO:0016887">
    <property type="term" value="F:ATP hydrolysis activity"/>
    <property type="evidence" value="ECO:0007669"/>
    <property type="project" value="InterPro"/>
</dbReference>
<feature type="domain" description="ABC transporter" evidence="4">
    <location>
        <begin position="3"/>
        <end position="220"/>
    </location>
</feature>
<evidence type="ECO:0000313" key="5">
    <source>
        <dbReference type="EMBL" id="PRZ47935.1"/>
    </source>
</evidence>
<dbReference type="InterPro" id="IPR017871">
    <property type="entry name" value="ABC_transporter-like_CS"/>
</dbReference>
<accession>A0A2T1AH59</accession>
<dbReference type="PROSITE" id="PS50893">
    <property type="entry name" value="ABC_TRANSPORTER_2"/>
    <property type="match status" value="1"/>
</dbReference>
<dbReference type="RefSeq" id="WP_106163623.1">
    <property type="nucleotide sequence ID" value="NZ_PVUF01000005.1"/>
</dbReference>
<evidence type="ECO:0000256" key="2">
    <source>
        <dbReference type="ARBA" id="ARBA00022741"/>
    </source>
</evidence>
<dbReference type="PROSITE" id="PS00211">
    <property type="entry name" value="ABC_TRANSPORTER_1"/>
    <property type="match status" value="1"/>
</dbReference>
<evidence type="ECO:0000259" key="4">
    <source>
        <dbReference type="PROSITE" id="PS50893"/>
    </source>
</evidence>
<evidence type="ECO:0000256" key="1">
    <source>
        <dbReference type="ARBA" id="ARBA00022448"/>
    </source>
</evidence>
<protein>
    <submittedName>
        <fullName evidence="5">Putative ABC transport system ATP-binding protein</fullName>
    </submittedName>
</protein>
<dbReference type="Gene3D" id="3.40.50.300">
    <property type="entry name" value="P-loop containing nucleotide triphosphate hydrolases"/>
    <property type="match status" value="1"/>
</dbReference>
<dbReference type="InterPro" id="IPR027417">
    <property type="entry name" value="P-loop_NTPase"/>
</dbReference>
<dbReference type="Proteomes" id="UP000237718">
    <property type="component" value="Unassembled WGS sequence"/>
</dbReference>
<dbReference type="OrthoDB" id="9786950at2"/>
<dbReference type="CDD" id="cd03255">
    <property type="entry name" value="ABC_MJ0796_LolCDE_FtsE"/>
    <property type="match status" value="1"/>
</dbReference>
<dbReference type="InterPro" id="IPR003593">
    <property type="entry name" value="AAA+_ATPase"/>
</dbReference>
<dbReference type="SUPFAM" id="SSF52540">
    <property type="entry name" value="P-loop containing nucleoside triphosphate hydrolases"/>
    <property type="match status" value="1"/>
</dbReference>
<comment type="caution">
    <text evidence="5">The sequence shown here is derived from an EMBL/GenBank/DDBJ whole genome shotgun (WGS) entry which is preliminary data.</text>
</comment>
<proteinExistence type="predicted"/>
<dbReference type="AlphaFoldDB" id="A0A2T1AH59"/>
<evidence type="ECO:0000256" key="3">
    <source>
        <dbReference type="ARBA" id="ARBA00022840"/>
    </source>
</evidence>
<dbReference type="GO" id="GO:0005886">
    <property type="term" value="C:plasma membrane"/>
    <property type="evidence" value="ECO:0007669"/>
    <property type="project" value="TreeGrafter"/>
</dbReference>
<organism evidence="5 6">
    <name type="scientific">Tritonibacter scottomollicae</name>
    <name type="common">Epibacterium scottomollicae</name>
    <dbReference type="NCBI Taxonomy" id="483013"/>
    <lineage>
        <taxon>Bacteria</taxon>
        <taxon>Pseudomonadati</taxon>
        <taxon>Pseudomonadota</taxon>
        <taxon>Alphaproteobacteria</taxon>
        <taxon>Rhodobacterales</taxon>
        <taxon>Paracoccaceae</taxon>
        <taxon>Tritonibacter</taxon>
    </lineage>
</organism>
<gene>
    <name evidence="5" type="ORF">CLV89_105158</name>
</gene>
<dbReference type="PANTHER" id="PTHR24220">
    <property type="entry name" value="IMPORT ATP-BINDING PROTEIN"/>
    <property type="match status" value="1"/>
</dbReference>
<keyword evidence="2" id="KW-0547">Nucleotide-binding</keyword>
<evidence type="ECO:0000313" key="6">
    <source>
        <dbReference type="Proteomes" id="UP000237718"/>
    </source>
</evidence>
<dbReference type="Pfam" id="PF00005">
    <property type="entry name" value="ABC_tran"/>
    <property type="match status" value="1"/>
</dbReference>
<reference evidence="5 6" key="1">
    <citation type="submission" date="2018-03" db="EMBL/GenBank/DDBJ databases">
        <title>Genomic Encyclopedia of Archaeal and Bacterial Type Strains, Phase II (KMG-II): from individual species to whole genera.</title>
        <authorList>
            <person name="Goeker M."/>
        </authorList>
    </citation>
    <scope>NUCLEOTIDE SEQUENCE [LARGE SCALE GENOMIC DNA]</scope>
    <source>
        <strain evidence="5 6">DSM 25328</strain>
    </source>
</reference>
<dbReference type="GO" id="GO:0022857">
    <property type="term" value="F:transmembrane transporter activity"/>
    <property type="evidence" value="ECO:0007669"/>
    <property type="project" value="TreeGrafter"/>
</dbReference>
<dbReference type="InterPro" id="IPR017911">
    <property type="entry name" value="MacB-like_ATP-bd"/>
</dbReference>
<name>A0A2T1AH59_TRISK</name>
<dbReference type="InterPro" id="IPR003439">
    <property type="entry name" value="ABC_transporter-like_ATP-bd"/>
</dbReference>
<sequence length="220" mass="23620">MLLSVDGLTRCYPGQNRNVLRGASFDLARGESVALTGDSGSGKSTLLHMLAALDRPDGGRIMFDGNDIAGLTDKAASDLRRRRIALVFQQFNLVPALTVAENLALHARLGKRYDPDWTKELSDRLGLSDLADRYPEQISGGQQQRVAIGRALAVRPDLLLADEPSGNLDETASAEVLRLMLELVSEAGSALFLVTHSHDIAARCARHLHLSGGRVEAAAG</sequence>